<evidence type="ECO:0000256" key="1">
    <source>
        <dbReference type="SAM" id="Coils"/>
    </source>
</evidence>
<feature type="region of interest" description="Disordered" evidence="2">
    <location>
        <begin position="107"/>
        <end position="132"/>
    </location>
</feature>
<reference evidence="3" key="1">
    <citation type="submission" date="2018-02" db="EMBL/GenBank/DDBJ databases">
        <title>Rhizophora mucronata_Transcriptome.</title>
        <authorList>
            <person name="Meera S.P."/>
            <person name="Sreeshan A."/>
            <person name="Augustine A."/>
        </authorList>
    </citation>
    <scope>NUCLEOTIDE SEQUENCE</scope>
    <source>
        <tissue evidence="3">Leaf</tissue>
    </source>
</reference>
<organism evidence="3">
    <name type="scientific">Rhizophora mucronata</name>
    <name type="common">Asiatic mangrove</name>
    <dbReference type="NCBI Taxonomy" id="61149"/>
    <lineage>
        <taxon>Eukaryota</taxon>
        <taxon>Viridiplantae</taxon>
        <taxon>Streptophyta</taxon>
        <taxon>Embryophyta</taxon>
        <taxon>Tracheophyta</taxon>
        <taxon>Spermatophyta</taxon>
        <taxon>Magnoliopsida</taxon>
        <taxon>eudicotyledons</taxon>
        <taxon>Gunneridae</taxon>
        <taxon>Pentapetalae</taxon>
        <taxon>rosids</taxon>
        <taxon>fabids</taxon>
        <taxon>Malpighiales</taxon>
        <taxon>Rhizophoraceae</taxon>
        <taxon>Rhizophora</taxon>
    </lineage>
</organism>
<feature type="compositionally biased region" description="Polar residues" evidence="2">
    <location>
        <begin position="111"/>
        <end position="132"/>
    </location>
</feature>
<sequence length="316" mass="35889">MEQNEDMVQRGNMERNELVRTIALVKKEVEKSQEELNRMKFLKNEKEKAFSLLQAEVEALKVQCNDLKHSLFGSEQEKETLWKLVFLLEVELKKEEAFTDMEKKLNESNKRTTSSDGTEITVKNNKPASVSHGTKEVANLKEKIKSLEGQIESKEITLGTSTLSFLEKERDLHKIMEELESRVEELNQSNANFCNNPHQMLAESTDDITSNGFVAEDLNSTGLISKKKGNGLPSANSKDTVSLDEEMKTPEDNTGVCNNDTLTELSSLKERNQSMESELNEMQNRYSAMSLRFAEVEGEKQKLAMTLRNRKNGKKG</sequence>
<accession>A0A2P2KWS8</accession>
<feature type="region of interest" description="Disordered" evidence="2">
    <location>
        <begin position="227"/>
        <end position="259"/>
    </location>
</feature>
<name>A0A2P2KWS8_RHIMU</name>
<protein>
    <submittedName>
        <fullName evidence="3">Uncharacterized protein MANES_02G023900</fullName>
    </submittedName>
</protein>
<proteinExistence type="predicted"/>
<evidence type="ECO:0000313" key="3">
    <source>
        <dbReference type="EMBL" id="MBX10163.1"/>
    </source>
</evidence>
<keyword evidence="1" id="KW-0175">Coiled coil</keyword>
<dbReference type="PANTHER" id="PTHR34452">
    <property type="entry name" value="MYOSIN HEAVY CHAIN-RELATED PROTEIN"/>
    <property type="match status" value="1"/>
</dbReference>
<dbReference type="AlphaFoldDB" id="A0A2P2KWS8"/>
<feature type="coiled-coil region" evidence="1">
    <location>
        <begin position="15"/>
        <end position="63"/>
    </location>
</feature>
<dbReference type="EMBL" id="GGEC01029679">
    <property type="protein sequence ID" value="MBX10163.1"/>
    <property type="molecule type" value="Transcribed_RNA"/>
</dbReference>
<dbReference type="PANTHER" id="PTHR34452:SF7">
    <property type="entry name" value="MYOSIN HEAVY CHAIN-RELATED PROTEIN"/>
    <property type="match status" value="1"/>
</dbReference>
<evidence type="ECO:0000256" key="2">
    <source>
        <dbReference type="SAM" id="MobiDB-lite"/>
    </source>
</evidence>